<feature type="region of interest" description="Disordered" evidence="2">
    <location>
        <begin position="115"/>
        <end position="135"/>
    </location>
</feature>
<dbReference type="Pfam" id="PF14223">
    <property type="entry name" value="Retrotran_gag_2"/>
    <property type="match status" value="1"/>
</dbReference>
<dbReference type="InterPro" id="IPR011989">
    <property type="entry name" value="ARM-like"/>
</dbReference>
<sequence length="570" mass="62268">MYQSKTSRNKALLMRRLVNLKLRSGDSVAVHSSEFQNLVNQLDSVGLKFDDELQALLLLSSLPDNWETLVVSLSNSATDGKLSMSIVKDALFNEEARRKEMGTDCEDESLALVSDGNRGRNQTRGNRRGGAAVKHGTSGIGCSVGHGVHQLPIRTWRERASTRRCHDSCEGVRDSGLKVRKQLMQDVHREAQRKGTGILRKGAPKTKKRVSFALDLVSGGDLSGVVDTGGGKDPPRMTYNCPSIEECFRQGLKARPKTEQELTNSLLTPNNLLKNIIDSLLDKMMSSSLSDQKSSAKTLRQLTKQYPPFRDLFGNEAVSKLLKPLDVPGNACLDLDLRLDIITTVFNISLPQGNKKVVAENLRVIPLLINALRTGTSKTKSNAAAALFKLSELDSNRTLIHESGALGPLIRLVKDGDFLDLLLPVLTTLSSLPSAAEEMGKMGAGTCLLKIMMESGDKDSNAVKSCAVILFDIYSFYKQEKAANAFSSCLPKGNGRDAWRTCCALLIRLTRESGNKYSNAVESCAAILFDICSYDKDELKEVKQEEAVNGTTSTVALGDSEGEKKGHWNS</sequence>
<dbReference type="AlphaFoldDB" id="A0A834LTN0"/>
<dbReference type="SUPFAM" id="SSF48371">
    <property type="entry name" value="ARM repeat"/>
    <property type="match status" value="1"/>
</dbReference>
<evidence type="ECO:0008006" key="5">
    <source>
        <dbReference type="Google" id="ProtNLM"/>
    </source>
</evidence>
<dbReference type="PANTHER" id="PTHR23315">
    <property type="entry name" value="U BOX DOMAIN-CONTAINING"/>
    <property type="match status" value="1"/>
</dbReference>
<gene>
    <name evidence="3" type="ORF">RHSIM_Rhsim02G0085400</name>
</gene>
<reference evidence="3" key="1">
    <citation type="submission" date="2019-11" db="EMBL/GenBank/DDBJ databases">
        <authorList>
            <person name="Liu Y."/>
            <person name="Hou J."/>
            <person name="Li T.-Q."/>
            <person name="Guan C.-H."/>
            <person name="Wu X."/>
            <person name="Wu H.-Z."/>
            <person name="Ling F."/>
            <person name="Zhang R."/>
            <person name="Shi X.-G."/>
            <person name="Ren J.-P."/>
            <person name="Chen E.-F."/>
            <person name="Sun J.-M."/>
        </authorList>
    </citation>
    <scope>NUCLEOTIDE SEQUENCE</scope>
    <source>
        <strain evidence="3">Adult_tree_wgs_1</strain>
        <tissue evidence="3">Leaves</tissue>
    </source>
</reference>
<dbReference type="Gene3D" id="1.25.10.10">
    <property type="entry name" value="Leucine-rich Repeat Variant"/>
    <property type="match status" value="1"/>
</dbReference>
<dbReference type="PANTHER" id="PTHR23315:SF253">
    <property type="entry name" value="U-BOX DOMAIN-CONTAINING PROTEIN 9"/>
    <property type="match status" value="1"/>
</dbReference>
<dbReference type="EMBL" id="WJXA01000002">
    <property type="protein sequence ID" value="KAF7151915.1"/>
    <property type="molecule type" value="Genomic_DNA"/>
</dbReference>
<dbReference type="InterPro" id="IPR016024">
    <property type="entry name" value="ARM-type_fold"/>
</dbReference>
<evidence type="ECO:0000313" key="4">
    <source>
        <dbReference type="Proteomes" id="UP000626092"/>
    </source>
</evidence>
<accession>A0A834LTN0</accession>
<protein>
    <recommendedName>
        <fullName evidence="5">ARM repeat superfamily protein</fullName>
    </recommendedName>
</protein>
<evidence type="ECO:0000256" key="2">
    <source>
        <dbReference type="SAM" id="MobiDB-lite"/>
    </source>
</evidence>
<feature type="region of interest" description="Disordered" evidence="2">
    <location>
        <begin position="551"/>
        <end position="570"/>
    </location>
</feature>
<evidence type="ECO:0000256" key="1">
    <source>
        <dbReference type="ARBA" id="ARBA00022786"/>
    </source>
</evidence>
<dbReference type="InterPro" id="IPR013083">
    <property type="entry name" value="Znf_RING/FYVE/PHD"/>
</dbReference>
<organism evidence="3 4">
    <name type="scientific">Rhododendron simsii</name>
    <name type="common">Sims's rhododendron</name>
    <dbReference type="NCBI Taxonomy" id="118357"/>
    <lineage>
        <taxon>Eukaryota</taxon>
        <taxon>Viridiplantae</taxon>
        <taxon>Streptophyta</taxon>
        <taxon>Embryophyta</taxon>
        <taxon>Tracheophyta</taxon>
        <taxon>Spermatophyta</taxon>
        <taxon>Magnoliopsida</taxon>
        <taxon>eudicotyledons</taxon>
        <taxon>Gunneridae</taxon>
        <taxon>Pentapetalae</taxon>
        <taxon>asterids</taxon>
        <taxon>Ericales</taxon>
        <taxon>Ericaceae</taxon>
        <taxon>Ericoideae</taxon>
        <taxon>Rhodoreae</taxon>
        <taxon>Rhododendron</taxon>
    </lineage>
</organism>
<feature type="compositionally biased region" description="Basic and acidic residues" evidence="2">
    <location>
        <begin position="561"/>
        <end position="570"/>
    </location>
</feature>
<keyword evidence="4" id="KW-1185">Reference proteome</keyword>
<proteinExistence type="predicted"/>
<dbReference type="Proteomes" id="UP000626092">
    <property type="component" value="Unassembled WGS sequence"/>
</dbReference>
<evidence type="ECO:0000313" key="3">
    <source>
        <dbReference type="EMBL" id="KAF7151915.1"/>
    </source>
</evidence>
<comment type="caution">
    <text evidence="3">The sequence shown here is derived from an EMBL/GenBank/DDBJ whole genome shotgun (WGS) entry which is preliminary data.</text>
</comment>
<dbReference type="Gene3D" id="3.30.40.10">
    <property type="entry name" value="Zinc/RING finger domain, C3HC4 (zinc finger)"/>
    <property type="match status" value="1"/>
</dbReference>
<name>A0A834LTN0_RHOSS</name>
<keyword evidence="1" id="KW-0833">Ubl conjugation pathway</keyword>